<evidence type="ECO:0000256" key="2">
    <source>
        <dbReference type="ARBA" id="ARBA00009340"/>
    </source>
</evidence>
<evidence type="ECO:0000313" key="9">
    <source>
        <dbReference type="Proteomes" id="UP000823941"/>
    </source>
</evidence>
<dbReference type="InterPro" id="IPR029240">
    <property type="entry name" value="MMS19_N"/>
</dbReference>
<comment type="function">
    <text evidence="5">Key component of the cytosolic iron-sulfur protein assembly (CIA) complex, a multiprotein complex that mediates the incorporation of iron-sulfur cluster into apoproteins specifically involved in DNA metabolism and genomic integrity. In the CIA complex, MMS19 acts as an adapter between early-acting CIA components and a subset of cellular target iron-sulfur proteins.</text>
</comment>
<dbReference type="EMBL" id="JAHIBW010000023">
    <property type="protein sequence ID" value="KAG7299147.1"/>
    <property type="molecule type" value="Genomic_DNA"/>
</dbReference>
<evidence type="ECO:0000313" key="8">
    <source>
        <dbReference type="EMBL" id="KAG7299147.1"/>
    </source>
</evidence>
<feature type="domain" description="MMS19 N-terminal" evidence="7">
    <location>
        <begin position="42"/>
        <end position="302"/>
    </location>
</feature>
<evidence type="ECO:0000256" key="5">
    <source>
        <dbReference type="RuleBase" id="RU367072"/>
    </source>
</evidence>
<dbReference type="InterPro" id="IPR024687">
    <property type="entry name" value="MMS19_C"/>
</dbReference>
<evidence type="ECO:0000256" key="4">
    <source>
        <dbReference type="ARBA" id="ARBA00023242"/>
    </source>
</evidence>
<dbReference type="PANTHER" id="PTHR12891:SF0">
    <property type="entry name" value="MMS19 NUCLEOTIDE EXCISION REPAIR PROTEIN HOMOLOG"/>
    <property type="match status" value="1"/>
</dbReference>
<keyword evidence="9" id="KW-1185">Reference proteome</keyword>
<organism evidence="8 9">
    <name type="scientific">Plutella xylostella</name>
    <name type="common">Diamondback moth</name>
    <name type="synonym">Plutella maculipennis</name>
    <dbReference type="NCBI Taxonomy" id="51655"/>
    <lineage>
        <taxon>Eukaryota</taxon>
        <taxon>Metazoa</taxon>
        <taxon>Ecdysozoa</taxon>
        <taxon>Arthropoda</taxon>
        <taxon>Hexapoda</taxon>
        <taxon>Insecta</taxon>
        <taxon>Pterygota</taxon>
        <taxon>Neoptera</taxon>
        <taxon>Endopterygota</taxon>
        <taxon>Lepidoptera</taxon>
        <taxon>Glossata</taxon>
        <taxon>Ditrysia</taxon>
        <taxon>Yponomeutoidea</taxon>
        <taxon>Plutellidae</taxon>
        <taxon>Plutella</taxon>
    </lineage>
</organism>
<keyword evidence="4 5" id="KW-0539">Nucleus</keyword>
<dbReference type="InterPro" id="IPR011989">
    <property type="entry name" value="ARM-like"/>
</dbReference>
<dbReference type="Gene3D" id="1.25.10.10">
    <property type="entry name" value="Leucine-rich Repeat Variant"/>
    <property type="match status" value="2"/>
</dbReference>
<gene>
    <name evidence="8" type="ORF">JYU34_017677</name>
</gene>
<feature type="domain" description="MMS19 C-terminal" evidence="6">
    <location>
        <begin position="528"/>
        <end position="920"/>
    </location>
</feature>
<evidence type="ECO:0000256" key="1">
    <source>
        <dbReference type="ARBA" id="ARBA00004123"/>
    </source>
</evidence>
<name>A0ABQ7Q1Q7_PLUXY</name>
<dbReference type="InterPro" id="IPR016024">
    <property type="entry name" value="ARM-type_fold"/>
</dbReference>
<keyword evidence="3" id="KW-0677">Repeat</keyword>
<protein>
    <recommendedName>
        <fullName evidence="5">MMS19 nucleotide excision repair protein</fullName>
    </recommendedName>
</protein>
<evidence type="ECO:0000259" key="7">
    <source>
        <dbReference type="Pfam" id="PF14500"/>
    </source>
</evidence>
<dbReference type="SUPFAM" id="SSF48371">
    <property type="entry name" value="ARM repeat"/>
    <property type="match status" value="1"/>
</dbReference>
<dbReference type="Pfam" id="PF14500">
    <property type="entry name" value="MMS19_N"/>
    <property type="match status" value="1"/>
</dbReference>
<comment type="subcellular location">
    <subcellularLocation>
        <location evidence="5">Cytoplasm</location>
        <location evidence="5">Cytoskeleton</location>
        <location evidence="5">Spindle</location>
    </subcellularLocation>
    <subcellularLocation>
        <location evidence="1 5">Nucleus</location>
    </subcellularLocation>
</comment>
<comment type="subunit">
    <text evidence="5">Component of the CIA complex.</text>
</comment>
<evidence type="ECO:0000259" key="6">
    <source>
        <dbReference type="Pfam" id="PF12460"/>
    </source>
</evidence>
<dbReference type="Pfam" id="PF12460">
    <property type="entry name" value="MMS19_C"/>
    <property type="match status" value="1"/>
</dbReference>
<dbReference type="PANTHER" id="PTHR12891">
    <property type="entry name" value="DNA REPAIR/TRANSCRIPTION PROTEIN MET18/MMS19"/>
    <property type="match status" value="1"/>
</dbReference>
<dbReference type="Proteomes" id="UP000823941">
    <property type="component" value="Chromosome 23"/>
</dbReference>
<comment type="caution">
    <text evidence="8">The sequence shown here is derived from an EMBL/GenBank/DDBJ whole genome shotgun (WGS) entry which is preliminary data.</text>
</comment>
<comment type="similarity">
    <text evidence="2 5">Belongs to the MET18/MMS19 family.</text>
</comment>
<keyword evidence="5" id="KW-0963">Cytoplasm</keyword>
<sequence>MNSIWLHPELSDEIMKDEEIFNRTPSIILDIVAQKLDITKLVENMGKVLTNSEATNRLKGMRFFTKILKEMPKNYLTEIQVNFISKFYIDRLKDHHSIIPAVLDGYSAIIEMVNYKMENCGEFLVALFREVSCQSQVRQDRYNIYLIIKTLMEKNLDYMKNLGPDFVYGVISAIEGERDPRNLMFLFNFLPHFISNIPLGHLNDEMFDVVSCYYPIDFYPSSDDPAAVTRQDLAKALAPCLCATPSFGEQCLILLIEKLDSSLRLAKIDSLHLLRETCATFKPESYAPFLKTLWASIHRELTNKSDDELRMAAHEALSSLVKNISVTVNTDQAFENFVKGIIISMQTAIAEATTLAQFTQATRVLLTTANASKESCIIVTNSMIPATIAYYSFNNTPKLQHAAIEFLGDMYDIAKYWKATQELASQLDEIPQLCLTAVSQTSKEFQIAGLKTLIRVLPVLKSDLIVPFVEVLIHNVKHAQDNDLLSVSVEAVHAIAMKYPEEIMSLVLKGKCDLEHLTEDKVGLDKRLNLLCNLASIDEFTKIIVEEMLTIITKNKDDADKVVKALSASISNTSLYSQEKVTQIESDYGLVDSVIIWLLKEIADTTAPESLAHGYSLVATTISNLPEAKQIAILDKHTQNILERCKEDEVYFLMLESLYNSLHQSVHNSSFHEVMMLALNLSLRSEQEIIRSTACILIAHFLNKAEYGAKFEVLYETLKTYLSSCNKENIDSMCVRLISLYGWITKALILRGSDMFLFWLQKIMVALLNPECCSEGAKAIKLILSYSPDCLTDKQHCRISLLYRQRMFQTFAQLTEKLSNMDKRVKEAYLLSWAYILEKAPKSVLNSEAFKIAPLVIESLEHDHQDLLLVMVDILCHIIQSNQVVIAGSLQTILPRLVKLSTYVKSMDVRIKSLQCLYEIANVYSTTLLLPHKQDMLLDLAPSLDDKKRLVRNMAVRARTRWYLIGAPGEAKEN</sequence>
<evidence type="ECO:0000256" key="3">
    <source>
        <dbReference type="ARBA" id="ARBA00022737"/>
    </source>
</evidence>
<dbReference type="InterPro" id="IPR039920">
    <property type="entry name" value="MMS19"/>
</dbReference>
<keyword evidence="5" id="KW-0206">Cytoskeleton</keyword>
<keyword evidence="5" id="KW-0227">DNA damage</keyword>
<reference evidence="8 9" key="1">
    <citation type="submission" date="2021-06" db="EMBL/GenBank/DDBJ databases">
        <title>A haploid diamondback moth (Plutella xylostella L.) genome assembly resolves 31 chromosomes and identifies a diamide resistance mutation.</title>
        <authorList>
            <person name="Ward C.M."/>
            <person name="Perry K.D."/>
            <person name="Baker G."/>
            <person name="Powis K."/>
            <person name="Heckel D.G."/>
            <person name="Baxter S.W."/>
        </authorList>
    </citation>
    <scope>NUCLEOTIDE SEQUENCE [LARGE SCALE GENOMIC DNA]</scope>
    <source>
        <strain evidence="8 9">LV</strain>
        <tissue evidence="8">Single pupa</tissue>
    </source>
</reference>
<keyword evidence="5" id="KW-0234">DNA repair</keyword>
<proteinExistence type="inferred from homology"/>
<accession>A0ABQ7Q1Q7</accession>